<reference evidence="2 3" key="1">
    <citation type="submission" date="2017-09" db="EMBL/GenBank/DDBJ databases">
        <authorList>
            <person name="Ehlers B."/>
            <person name="Leendertz F.H."/>
        </authorList>
    </citation>
    <scope>NUCLEOTIDE SEQUENCE [LARGE SCALE GENOMIC DNA]</scope>
    <source>
        <strain evidence="2 3">CGMCC 4.6857</strain>
    </source>
</reference>
<protein>
    <submittedName>
        <fullName evidence="2">Uncharacterized protein</fullName>
    </submittedName>
</protein>
<sequence length="213" mass="23012">MHRARFLVGLAAALGAILVTAGCGDQPEEQPAAGPGLTGGWSTAGCEFGRRAEHMPVAGLLMPATPAELSAAMDRVDRGGRTEFADSYAGIEVDQERVRAIVYRVPSAAFDQFIRRAAENACIVVRDADHSATDLAFWHDRVLADIQFWTHRGIRLVSIGARHDGTGIEIGTRDLDRARLELPARYGARAPLLFMEEGPIHPLPNPTATPHTN</sequence>
<evidence type="ECO:0000313" key="2">
    <source>
        <dbReference type="EMBL" id="SNY05520.1"/>
    </source>
</evidence>
<proteinExistence type="predicted"/>
<evidence type="ECO:0000256" key="1">
    <source>
        <dbReference type="SAM" id="SignalP"/>
    </source>
</evidence>
<dbReference type="Proteomes" id="UP000219612">
    <property type="component" value="Unassembled WGS sequence"/>
</dbReference>
<gene>
    <name evidence="2" type="ORF">SAMN05421748_101486</name>
</gene>
<dbReference type="RefSeq" id="WP_097317788.1">
    <property type="nucleotide sequence ID" value="NZ_OBDY01000001.1"/>
</dbReference>
<evidence type="ECO:0000313" key="3">
    <source>
        <dbReference type="Proteomes" id="UP000219612"/>
    </source>
</evidence>
<accession>A0A285F2I0</accession>
<keyword evidence="3" id="KW-1185">Reference proteome</keyword>
<dbReference type="OrthoDB" id="3215293at2"/>
<dbReference type="AlphaFoldDB" id="A0A285F2I0"/>
<feature type="signal peptide" evidence="1">
    <location>
        <begin position="1"/>
        <end position="21"/>
    </location>
</feature>
<keyword evidence="1" id="KW-0732">Signal</keyword>
<organism evidence="2 3">
    <name type="scientific">Paractinoplanes atraurantiacus</name>
    <dbReference type="NCBI Taxonomy" id="1036182"/>
    <lineage>
        <taxon>Bacteria</taxon>
        <taxon>Bacillati</taxon>
        <taxon>Actinomycetota</taxon>
        <taxon>Actinomycetes</taxon>
        <taxon>Micromonosporales</taxon>
        <taxon>Micromonosporaceae</taxon>
        <taxon>Paractinoplanes</taxon>
    </lineage>
</organism>
<dbReference type="EMBL" id="OBDY01000001">
    <property type="protein sequence ID" value="SNY05520.1"/>
    <property type="molecule type" value="Genomic_DNA"/>
</dbReference>
<feature type="chain" id="PRO_5039362850" evidence="1">
    <location>
        <begin position="22"/>
        <end position="213"/>
    </location>
</feature>
<dbReference type="PROSITE" id="PS51257">
    <property type="entry name" value="PROKAR_LIPOPROTEIN"/>
    <property type="match status" value="1"/>
</dbReference>
<name>A0A285F2I0_9ACTN</name>